<dbReference type="GeneID" id="81458745"/>
<keyword evidence="2" id="KW-1185">Reference proteome</keyword>
<comment type="caution">
    <text evidence="1">The sequence shown here is derived from an EMBL/GenBank/DDBJ whole genome shotgun (WGS) entry which is preliminary data.</text>
</comment>
<reference evidence="1" key="1">
    <citation type="submission" date="2022-12" db="EMBL/GenBank/DDBJ databases">
        <authorList>
            <person name="Petersen C."/>
        </authorList>
    </citation>
    <scope>NUCLEOTIDE SEQUENCE</scope>
    <source>
        <strain evidence="1">IBT 3081</strain>
    </source>
</reference>
<evidence type="ECO:0000313" key="2">
    <source>
        <dbReference type="Proteomes" id="UP001147752"/>
    </source>
</evidence>
<dbReference type="OrthoDB" id="4357512at2759"/>
<sequence length="62" mass="7258">MDVLCHVATLDSPMFKKKRHDNEVRHLDSQLAAVSHDIRESLHAKDLVIVECHRWQPKFPKT</sequence>
<protein>
    <submittedName>
        <fullName evidence="1">Uncharacterized protein</fullName>
    </submittedName>
</protein>
<dbReference type="Proteomes" id="UP001147752">
    <property type="component" value="Unassembled WGS sequence"/>
</dbReference>
<evidence type="ECO:0000313" key="1">
    <source>
        <dbReference type="EMBL" id="KAJ5383921.1"/>
    </source>
</evidence>
<dbReference type="RefSeq" id="XP_056583697.1">
    <property type="nucleotide sequence ID" value="XM_056719562.1"/>
</dbReference>
<gene>
    <name evidence="1" type="ORF">N7517_001832</name>
</gene>
<accession>A0A9W9VL70</accession>
<dbReference type="EMBL" id="JAPZBT010000001">
    <property type="protein sequence ID" value="KAJ5383921.1"/>
    <property type="molecule type" value="Genomic_DNA"/>
</dbReference>
<reference evidence="1" key="2">
    <citation type="journal article" date="2023" name="IMA Fungus">
        <title>Comparative genomic study of the Penicillium genus elucidates a diverse pangenome and 15 lateral gene transfer events.</title>
        <authorList>
            <person name="Petersen C."/>
            <person name="Sorensen T."/>
            <person name="Nielsen M.R."/>
            <person name="Sondergaard T.E."/>
            <person name="Sorensen J.L."/>
            <person name="Fitzpatrick D.A."/>
            <person name="Frisvad J.C."/>
            <person name="Nielsen K.L."/>
        </authorList>
    </citation>
    <scope>NUCLEOTIDE SEQUENCE</scope>
    <source>
        <strain evidence="1">IBT 3081</strain>
    </source>
</reference>
<name>A0A9W9VL70_9EURO</name>
<dbReference type="AlphaFoldDB" id="A0A9W9VL70"/>
<proteinExistence type="predicted"/>
<organism evidence="1 2">
    <name type="scientific">Penicillium concentricum</name>
    <dbReference type="NCBI Taxonomy" id="293559"/>
    <lineage>
        <taxon>Eukaryota</taxon>
        <taxon>Fungi</taxon>
        <taxon>Dikarya</taxon>
        <taxon>Ascomycota</taxon>
        <taxon>Pezizomycotina</taxon>
        <taxon>Eurotiomycetes</taxon>
        <taxon>Eurotiomycetidae</taxon>
        <taxon>Eurotiales</taxon>
        <taxon>Aspergillaceae</taxon>
        <taxon>Penicillium</taxon>
    </lineage>
</organism>